<dbReference type="Pfam" id="PF00005">
    <property type="entry name" value="ABC_tran"/>
    <property type="match status" value="1"/>
</dbReference>
<dbReference type="GO" id="GO:0005524">
    <property type="term" value="F:ATP binding"/>
    <property type="evidence" value="ECO:0007669"/>
    <property type="project" value="UniProtKB-KW"/>
</dbReference>
<keyword evidence="2" id="KW-0547">Nucleotide-binding</keyword>
<comment type="caution">
    <text evidence="2">The sequence shown here is derived from an EMBL/GenBank/DDBJ whole genome shotgun (WGS) entry which is preliminary data.</text>
</comment>
<accession>A0ABT2TW74</accession>
<dbReference type="Gene3D" id="3.40.50.300">
    <property type="entry name" value="P-loop containing nucleotide triphosphate hydrolases"/>
    <property type="match status" value="1"/>
</dbReference>
<feature type="domain" description="ABC transporter" evidence="1">
    <location>
        <begin position="9"/>
        <end position="50"/>
    </location>
</feature>
<dbReference type="RefSeq" id="WP_262583038.1">
    <property type="nucleotide sequence ID" value="NZ_JAOQJL010000031.1"/>
</dbReference>
<name>A0ABT2TW74_9FIRM</name>
<protein>
    <submittedName>
        <fullName evidence="2">ATP-binding cassette domain-containing protein</fullName>
    </submittedName>
</protein>
<sequence>MSIERPVVFEEGERIGIIGSNGAGKTTLVKALFGLVKYRGSITTELKPEEMAVHLQFKEYVNTMSVKHIMETVLHTSIRKN</sequence>
<keyword evidence="3" id="KW-1185">Reference proteome</keyword>
<gene>
    <name evidence="2" type="ORF">OCV61_13775</name>
</gene>
<organism evidence="2 3">
    <name type="scientific">Blautia ammoniilytica</name>
    <dbReference type="NCBI Taxonomy" id="2981782"/>
    <lineage>
        <taxon>Bacteria</taxon>
        <taxon>Bacillati</taxon>
        <taxon>Bacillota</taxon>
        <taxon>Clostridia</taxon>
        <taxon>Lachnospirales</taxon>
        <taxon>Lachnospiraceae</taxon>
        <taxon>Blautia</taxon>
    </lineage>
</organism>
<evidence type="ECO:0000313" key="3">
    <source>
        <dbReference type="Proteomes" id="UP001652409"/>
    </source>
</evidence>
<evidence type="ECO:0000259" key="1">
    <source>
        <dbReference type="Pfam" id="PF00005"/>
    </source>
</evidence>
<reference evidence="2 3" key="1">
    <citation type="journal article" date="2021" name="ISME Commun">
        <title>Automated analysis of genomic sequences facilitates high-throughput and comprehensive description of bacteria.</title>
        <authorList>
            <person name="Hitch T.C.A."/>
        </authorList>
    </citation>
    <scope>NUCLEOTIDE SEQUENCE [LARGE SCALE GENOMIC DNA]</scope>
    <source>
        <strain evidence="2 3">Sanger_23</strain>
    </source>
</reference>
<dbReference type="InterPro" id="IPR003439">
    <property type="entry name" value="ABC_transporter-like_ATP-bd"/>
</dbReference>
<keyword evidence="2" id="KW-0067">ATP-binding</keyword>
<dbReference type="Proteomes" id="UP001652409">
    <property type="component" value="Unassembled WGS sequence"/>
</dbReference>
<dbReference type="EMBL" id="JAOQJL010000031">
    <property type="protein sequence ID" value="MCU6766465.1"/>
    <property type="molecule type" value="Genomic_DNA"/>
</dbReference>
<dbReference type="InterPro" id="IPR027417">
    <property type="entry name" value="P-loop_NTPase"/>
</dbReference>
<evidence type="ECO:0000313" key="2">
    <source>
        <dbReference type="EMBL" id="MCU6766465.1"/>
    </source>
</evidence>
<proteinExistence type="predicted"/>
<dbReference type="SUPFAM" id="SSF52540">
    <property type="entry name" value="P-loop containing nucleoside triphosphate hydrolases"/>
    <property type="match status" value="1"/>
</dbReference>